<feature type="compositionally biased region" description="Basic and acidic residues" evidence="1">
    <location>
        <begin position="495"/>
        <end position="507"/>
    </location>
</feature>
<dbReference type="STRING" id="1182541.W9XRV2"/>
<comment type="caution">
    <text evidence="2">The sequence shown here is derived from an EMBL/GenBank/DDBJ whole genome shotgun (WGS) entry which is preliminary data.</text>
</comment>
<feature type="region of interest" description="Disordered" evidence="1">
    <location>
        <begin position="11"/>
        <end position="39"/>
    </location>
</feature>
<dbReference type="Proteomes" id="UP000019484">
    <property type="component" value="Unassembled WGS sequence"/>
</dbReference>
<name>W9XRV2_9EURO</name>
<proteinExistence type="predicted"/>
<dbReference type="AlphaFoldDB" id="W9XRV2"/>
<evidence type="ECO:0000256" key="1">
    <source>
        <dbReference type="SAM" id="MobiDB-lite"/>
    </source>
</evidence>
<dbReference type="EMBL" id="AMWN01000006">
    <property type="protein sequence ID" value="EXJ83287.1"/>
    <property type="molecule type" value="Genomic_DNA"/>
</dbReference>
<feature type="compositionally biased region" description="Polar residues" evidence="1">
    <location>
        <begin position="136"/>
        <end position="145"/>
    </location>
</feature>
<organism evidence="2 3">
    <name type="scientific">Capronia coronata CBS 617.96</name>
    <dbReference type="NCBI Taxonomy" id="1182541"/>
    <lineage>
        <taxon>Eukaryota</taxon>
        <taxon>Fungi</taxon>
        <taxon>Dikarya</taxon>
        <taxon>Ascomycota</taxon>
        <taxon>Pezizomycotina</taxon>
        <taxon>Eurotiomycetes</taxon>
        <taxon>Chaetothyriomycetidae</taxon>
        <taxon>Chaetothyriales</taxon>
        <taxon>Herpotrichiellaceae</taxon>
        <taxon>Capronia</taxon>
    </lineage>
</organism>
<feature type="region of interest" description="Disordered" evidence="1">
    <location>
        <begin position="381"/>
        <end position="409"/>
    </location>
</feature>
<gene>
    <name evidence="2" type="ORF">A1O1_06906</name>
</gene>
<sequence>MGRTIEYTIVGPPEVPGRNSPAPFSKGLPYRKESKGASSNLRSLYCISAQSPADTEATEHSLGPVSTILPNSPYLPPTPPGATNGDVSHAVDEHVSDTAMVRSALVTPINQNSPPTPDNTPPREGLTPSMRPFLHTQPSMTSTGAESFKTAREDLDSDSDRDSQIHENGTLRPLTPVHNRGPARHRMGRRGGDLPRSPLINAFEEENDPVSMLPDRSESQHHTDTYNSNAALMASENGSARFRASPQALSCVSTPDAPANGTMAPLNLDADTSDTLGKSDTTARPGKIVPTLGLRRDQSLRDRLLEAQKQDPSASTEKFADIIGWNNLVPIEGDSSENLAMTHEDTRRLSGISATSTIGAFVFEQNQLPSRRATLRHMNKHESLRSVSSPLPSSNRNSMTSNSDSPRRLVHKEARLSNQIRWSFESEVSRSYSLASSAALPKTEIIRVAVIPERNSSLSSSYNGSHRQSLSAESARSQSRRTSDNPPSSWQHKRAFSEAVERGRGEEQGPSIPPRSSSLSAPTSRSTSRANSITSEHLRVRRQQAEKDLRKTLDRMESDRLVQNLHDWDLEDQAQAPSTSKKSTVARGSFGQKGSRAVSLPGSLLSPPDPNGNMPGLFLPGTNEWAALRPPSVLETPFSQPSFHSASPEINEAKAINFFPHNNHSLQLIEPFPVQESRAVQEVQRRNLPSMEVESPLRNPRRPPEPPQFKVIPPTPGDELEKELVLDGPQALDRTGSSRRRGNSRRRSDSLIDSISRNLSLKNARNRKANQELDGKLHPFWRPRAFWDDIDVARPELEQEQALDQGRVRNSLGLPQKRTVITGPVSLVRLMSERRRQKRGIVKQTSHGSLSKLRATRRLHKSHSLGLGFHLIGIKDIHQRMLRVKERREDDKREKRREELRRSIGPNVVSQGDSRFPASHINLVKNVLKQTAS</sequence>
<dbReference type="eggNOG" id="ENOG502SN25">
    <property type="taxonomic scope" value="Eukaryota"/>
</dbReference>
<evidence type="ECO:0000313" key="2">
    <source>
        <dbReference type="EMBL" id="EXJ83287.1"/>
    </source>
</evidence>
<dbReference type="HOGENOM" id="CLU_326237_0_0_1"/>
<feature type="region of interest" description="Disordered" evidence="1">
    <location>
        <begin position="456"/>
        <end position="552"/>
    </location>
</feature>
<dbReference type="OrthoDB" id="3870679at2759"/>
<dbReference type="RefSeq" id="XP_007725973.1">
    <property type="nucleotide sequence ID" value="XM_007727783.1"/>
</dbReference>
<protein>
    <submittedName>
        <fullName evidence="2">Uncharacterized protein</fullName>
    </submittedName>
</protein>
<feature type="compositionally biased region" description="Low complexity" evidence="1">
    <location>
        <begin position="514"/>
        <end position="532"/>
    </location>
</feature>
<feature type="compositionally biased region" description="Polar residues" evidence="1">
    <location>
        <begin position="462"/>
        <end position="477"/>
    </location>
</feature>
<feature type="region of interest" description="Disordered" evidence="1">
    <location>
        <begin position="568"/>
        <end position="610"/>
    </location>
</feature>
<reference evidence="2 3" key="1">
    <citation type="submission" date="2013-03" db="EMBL/GenBank/DDBJ databases">
        <title>The Genome Sequence of Capronia coronata CBS 617.96.</title>
        <authorList>
            <consortium name="The Broad Institute Genomics Platform"/>
            <person name="Cuomo C."/>
            <person name="de Hoog S."/>
            <person name="Gorbushina A."/>
            <person name="Walker B."/>
            <person name="Young S.K."/>
            <person name="Zeng Q."/>
            <person name="Gargeya S."/>
            <person name="Fitzgerald M."/>
            <person name="Haas B."/>
            <person name="Abouelleil A."/>
            <person name="Allen A.W."/>
            <person name="Alvarado L."/>
            <person name="Arachchi H.M."/>
            <person name="Berlin A.M."/>
            <person name="Chapman S.B."/>
            <person name="Gainer-Dewar J."/>
            <person name="Goldberg J."/>
            <person name="Griggs A."/>
            <person name="Gujja S."/>
            <person name="Hansen M."/>
            <person name="Howarth C."/>
            <person name="Imamovic A."/>
            <person name="Ireland A."/>
            <person name="Larimer J."/>
            <person name="McCowan C."/>
            <person name="Murphy C."/>
            <person name="Pearson M."/>
            <person name="Poon T.W."/>
            <person name="Priest M."/>
            <person name="Roberts A."/>
            <person name="Saif S."/>
            <person name="Shea T."/>
            <person name="Sisk P."/>
            <person name="Sykes S."/>
            <person name="Wortman J."/>
            <person name="Nusbaum C."/>
            <person name="Birren B."/>
        </authorList>
    </citation>
    <scope>NUCLEOTIDE SEQUENCE [LARGE SCALE GENOMIC DNA]</scope>
    <source>
        <strain evidence="2 3">CBS 617.96</strain>
    </source>
</reference>
<feature type="region of interest" description="Disordered" evidence="1">
    <location>
        <begin position="885"/>
        <end position="912"/>
    </location>
</feature>
<keyword evidence="3" id="KW-1185">Reference proteome</keyword>
<feature type="region of interest" description="Disordered" evidence="1">
    <location>
        <begin position="683"/>
        <end position="754"/>
    </location>
</feature>
<evidence type="ECO:0000313" key="3">
    <source>
        <dbReference type="Proteomes" id="UP000019484"/>
    </source>
</evidence>
<feature type="compositionally biased region" description="Basic and acidic residues" evidence="1">
    <location>
        <begin position="543"/>
        <end position="552"/>
    </location>
</feature>
<feature type="compositionally biased region" description="Basic and acidic residues" evidence="1">
    <location>
        <begin position="149"/>
        <end position="165"/>
    </location>
</feature>
<dbReference type="GeneID" id="19161772"/>
<accession>W9XRV2</accession>
<feature type="compositionally biased region" description="Low complexity" evidence="1">
    <location>
        <begin position="385"/>
        <end position="398"/>
    </location>
</feature>
<feature type="compositionally biased region" description="Basic and acidic residues" evidence="1">
    <location>
        <begin position="885"/>
        <end position="902"/>
    </location>
</feature>
<feature type="region of interest" description="Disordered" evidence="1">
    <location>
        <begin position="107"/>
        <end position="199"/>
    </location>
</feature>